<evidence type="ECO:0000256" key="3">
    <source>
        <dbReference type="ARBA" id="ARBA00022448"/>
    </source>
</evidence>
<dbReference type="EMBL" id="QETA01000007">
    <property type="protein sequence ID" value="PWF21600.1"/>
    <property type="molecule type" value="Genomic_DNA"/>
</dbReference>
<feature type="transmembrane region" description="Helical" evidence="8">
    <location>
        <begin position="229"/>
        <end position="254"/>
    </location>
</feature>
<dbReference type="Pfam" id="PF01032">
    <property type="entry name" value="FecCD"/>
    <property type="match status" value="1"/>
</dbReference>
<gene>
    <name evidence="9" type="ORF">DD235_14475</name>
</gene>
<feature type="transmembrane region" description="Helical" evidence="8">
    <location>
        <begin position="52"/>
        <end position="72"/>
    </location>
</feature>
<evidence type="ECO:0000313" key="9">
    <source>
        <dbReference type="EMBL" id="PWF21600.1"/>
    </source>
</evidence>
<dbReference type="PANTHER" id="PTHR30472:SF25">
    <property type="entry name" value="ABC TRANSPORTER PERMEASE PROTEIN MJ0876-RELATED"/>
    <property type="match status" value="1"/>
</dbReference>
<protein>
    <submittedName>
        <fullName evidence="9">Iron ABC transporter</fullName>
    </submittedName>
</protein>
<evidence type="ECO:0000256" key="7">
    <source>
        <dbReference type="ARBA" id="ARBA00023136"/>
    </source>
</evidence>
<comment type="subcellular location">
    <subcellularLocation>
        <location evidence="1">Cell membrane</location>
        <topology evidence="1">Multi-pass membrane protein</topology>
    </subcellularLocation>
</comment>
<dbReference type="InterPro" id="IPR037294">
    <property type="entry name" value="ABC_BtuC-like"/>
</dbReference>
<organism evidence="9 10">
    <name type="scientific">Corticimicrobacter populi</name>
    <dbReference type="NCBI Taxonomy" id="2175229"/>
    <lineage>
        <taxon>Bacteria</taxon>
        <taxon>Pseudomonadati</taxon>
        <taxon>Pseudomonadota</taxon>
        <taxon>Betaproteobacteria</taxon>
        <taxon>Burkholderiales</taxon>
        <taxon>Alcaligenaceae</taxon>
        <taxon>Corticimicrobacter</taxon>
    </lineage>
</organism>
<keyword evidence="6 8" id="KW-1133">Transmembrane helix</keyword>
<dbReference type="GO" id="GO:0005886">
    <property type="term" value="C:plasma membrane"/>
    <property type="evidence" value="ECO:0007669"/>
    <property type="project" value="UniProtKB-SubCell"/>
</dbReference>
<evidence type="ECO:0000256" key="5">
    <source>
        <dbReference type="ARBA" id="ARBA00022692"/>
    </source>
</evidence>
<sequence length="323" mass="33492">MSAMLVLLGGVVVMSVLSGAYTITPGSALRILTGGANAEMALDSRILLDIRLPRIVLGLVVGAGLALAGAVMQALFRNPLADPGLIGISSGAALGAVAAIVLGGGAFMTLVPAAFAGSLLATFCAYLLGRRTAGVAGLLLAGIAINAVCASAIGLFSFVADDSQLRSLTFWTMGSLAQGNWSVLALLAPWTVFFGWVLCRQWRALNALLLGEREAMHLGFELHRLRRRLIFMVALLVGPLVAATGVIGFVGLVVPHILRMLLGADHRWLLAASMLGGAIALALADSLARVLLAPAELPVGIVTSLVGAPFFLWLLVRADRRDG</sequence>
<comment type="caution">
    <text evidence="9">The sequence shown here is derived from an EMBL/GenBank/DDBJ whole genome shotgun (WGS) entry which is preliminary data.</text>
</comment>
<feature type="transmembrane region" description="Helical" evidence="8">
    <location>
        <begin position="84"/>
        <end position="104"/>
    </location>
</feature>
<dbReference type="PANTHER" id="PTHR30472">
    <property type="entry name" value="FERRIC ENTEROBACTIN TRANSPORT SYSTEM PERMEASE PROTEIN"/>
    <property type="match status" value="1"/>
</dbReference>
<dbReference type="GO" id="GO:0022857">
    <property type="term" value="F:transmembrane transporter activity"/>
    <property type="evidence" value="ECO:0007669"/>
    <property type="project" value="InterPro"/>
</dbReference>
<feature type="transmembrane region" description="Helical" evidence="8">
    <location>
        <begin position="296"/>
        <end position="316"/>
    </location>
</feature>
<dbReference type="AlphaFoldDB" id="A0A2V1JZK9"/>
<dbReference type="CDD" id="cd06550">
    <property type="entry name" value="TM_ABC_iron-siderophores_like"/>
    <property type="match status" value="1"/>
</dbReference>
<accession>A0A2V1JZK9</accession>
<keyword evidence="5 8" id="KW-0812">Transmembrane</keyword>
<keyword evidence="3" id="KW-0813">Transport</keyword>
<evidence type="ECO:0000256" key="1">
    <source>
        <dbReference type="ARBA" id="ARBA00004651"/>
    </source>
</evidence>
<keyword evidence="10" id="KW-1185">Reference proteome</keyword>
<evidence type="ECO:0000256" key="8">
    <source>
        <dbReference type="SAM" id="Phobius"/>
    </source>
</evidence>
<feature type="transmembrane region" description="Helical" evidence="8">
    <location>
        <begin position="110"/>
        <end position="128"/>
    </location>
</feature>
<reference evidence="10" key="1">
    <citation type="submission" date="2018-05" db="EMBL/GenBank/DDBJ databases">
        <authorList>
            <person name="Li Y."/>
        </authorList>
    </citation>
    <scope>NUCLEOTIDE SEQUENCE [LARGE SCALE GENOMIC DNA]</scope>
    <source>
        <strain evidence="10">3d-2-2</strain>
    </source>
</reference>
<dbReference type="FunFam" id="1.10.3470.10:FF:000001">
    <property type="entry name" value="Vitamin B12 ABC transporter permease BtuC"/>
    <property type="match status" value="1"/>
</dbReference>
<feature type="transmembrane region" description="Helical" evidence="8">
    <location>
        <begin position="179"/>
        <end position="199"/>
    </location>
</feature>
<keyword evidence="4" id="KW-1003">Cell membrane</keyword>
<feature type="transmembrane region" description="Helical" evidence="8">
    <location>
        <begin position="266"/>
        <end position="284"/>
    </location>
</feature>
<comment type="similarity">
    <text evidence="2">Belongs to the binding-protein-dependent transport system permease family. FecCD subfamily.</text>
</comment>
<dbReference type="GO" id="GO:0033214">
    <property type="term" value="P:siderophore-iron import into cell"/>
    <property type="evidence" value="ECO:0007669"/>
    <property type="project" value="TreeGrafter"/>
</dbReference>
<name>A0A2V1JZK9_9BURK</name>
<dbReference type="Proteomes" id="UP000245212">
    <property type="component" value="Unassembled WGS sequence"/>
</dbReference>
<evidence type="ECO:0000256" key="4">
    <source>
        <dbReference type="ARBA" id="ARBA00022475"/>
    </source>
</evidence>
<feature type="transmembrane region" description="Helical" evidence="8">
    <location>
        <begin position="135"/>
        <end position="159"/>
    </location>
</feature>
<dbReference type="SUPFAM" id="SSF81345">
    <property type="entry name" value="ABC transporter involved in vitamin B12 uptake, BtuC"/>
    <property type="match status" value="1"/>
</dbReference>
<proteinExistence type="inferred from homology"/>
<keyword evidence="7 8" id="KW-0472">Membrane</keyword>
<dbReference type="RefSeq" id="WP_109062943.1">
    <property type="nucleotide sequence ID" value="NZ_QETA01000007.1"/>
</dbReference>
<dbReference type="InterPro" id="IPR000522">
    <property type="entry name" value="ABC_transptr_permease_BtuC"/>
</dbReference>
<evidence type="ECO:0000256" key="2">
    <source>
        <dbReference type="ARBA" id="ARBA00007935"/>
    </source>
</evidence>
<dbReference type="Gene3D" id="1.10.3470.10">
    <property type="entry name" value="ABC transporter involved in vitamin B12 uptake, BtuC"/>
    <property type="match status" value="1"/>
</dbReference>
<evidence type="ECO:0000313" key="10">
    <source>
        <dbReference type="Proteomes" id="UP000245212"/>
    </source>
</evidence>
<evidence type="ECO:0000256" key="6">
    <source>
        <dbReference type="ARBA" id="ARBA00022989"/>
    </source>
</evidence>